<evidence type="ECO:0000313" key="2">
    <source>
        <dbReference type="EMBL" id="KAJ5142729.1"/>
    </source>
</evidence>
<keyword evidence="3" id="KW-1185">Reference proteome</keyword>
<evidence type="ECO:0000259" key="1">
    <source>
        <dbReference type="PROSITE" id="PS51186"/>
    </source>
</evidence>
<comment type="caution">
    <text evidence="2">The sequence shown here is derived from an EMBL/GenBank/DDBJ whole genome shotgun (WGS) entry which is preliminary data.</text>
</comment>
<dbReference type="Proteomes" id="UP001149079">
    <property type="component" value="Unassembled WGS sequence"/>
</dbReference>
<proteinExistence type="predicted"/>
<dbReference type="RefSeq" id="XP_056524373.1">
    <property type="nucleotide sequence ID" value="XM_056662260.1"/>
</dbReference>
<evidence type="ECO:0000313" key="3">
    <source>
        <dbReference type="Proteomes" id="UP001149079"/>
    </source>
</evidence>
<dbReference type="SUPFAM" id="SSF55729">
    <property type="entry name" value="Acyl-CoA N-acyltransferases (Nat)"/>
    <property type="match status" value="1"/>
</dbReference>
<organism evidence="2 3">
    <name type="scientific">Penicillium bovifimosum</name>
    <dbReference type="NCBI Taxonomy" id="126998"/>
    <lineage>
        <taxon>Eukaryota</taxon>
        <taxon>Fungi</taxon>
        <taxon>Dikarya</taxon>
        <taxon>Ascomycota</taxon>
        <taxon>Pezizomycotina</taxon>
        <taxon>Eurotiomycetes</taxon>
        <taxon>Eurotiomycetidae</taxon>
        <taxon>Eurotiales</taxon>
        <taxon>Aspergillaceae</taxon>
        <taxon>Penicillium</taxon>
    </lineage>
</organism>
<dbReference type="Pfam" id="PF00583">
    <property type="entry name" value="Acetyltransf_1"/>
    <property type="match status" value="1"/>
</dbReference>
<dbReference type="AlphaFoldDB" id="A0A9W9HA10"/>
<gene>
    <name evidence="2" type="ORF">N7515_001516</name>
</gene>
<reference evidence="2" key="2">
    <citation type="journal article" date="2023" name="IMA Fungus">
        <title>Comparative genomic study of the Penicillium genus elucidates a diverse pangenome and 15 lateral gene transfer events.</title>
        <authorList>
            <person name="Petersen C."/>
            <person name="Sorensen T."/>
            <person name="Nielsen M.R."/>
            <person name="Sondergaard T.E."/>
            <person name="Sorensen J.L."/>
            <person name="Fitzpatrick D.A."/>
            <person name="Frisvad J.C."/>
            <person name="Nielsen K.L."/>
        </authorList>
    </citation>
    <scope>NUCLEOTIDE SEQUENCE</scope>
    <source>
        <strain evidence="2">IBT 22155</strain>
    </source>
</reference>
<accession>A0A9W9HA10</accession>
<dbReference type="InterPro" id="IPR016181">
    <property type="entry name" value="Acyl_CoA_acyltransferase"/>
</dbReference>
<dbReference type="OrthoDB" id="2821191at2759"/>
<protein>
    <recommendedName>
        <fullName evidence="1">N-acetyltransferase domain-containing protein</fullName>
    </recommendedName>
</protein>
<dbReference type="GO" id="GO:0016747">
    <property type="term" value="F:acyltransferase activity, transferring groups other than amino-acyl groups"/>
    <property type="evidence" value="ECO:0007669"/>
    <property type="project" value="InterPro"/>
</dbReference>
<reference evidence="2" key="1">
    <citation type="submission" date="2022-11" db="EMBL/GenBank/DDBJ databases">
        <authorList>
            <person name="Petersen C."/>
        </authorList>
    </citation>
    <scope>NUCLEOTIDE SEQUENCE</scope>
    <source>
        <strain evidence="2">IBT 22155</strain>
    </source>
</reference>
<dbReference type="Gene3D" id="3.40.630.30">
    <property type="match status" value="1"/>
</dbReference>
<dbReference type="PROSITE" id="PS51186">
    <property type="entry name" value="GNAT"/>
    <property type="match status" value="1"/>
</dbReference>
<dbReference type="GeneID" id="81401430"/>
<dbReference type="EMBL" id="JAPQKL010000002">
    <property type="protein sequence ID" value="KAJ5142729.1"/>
    <property type="molecule type" value="Genomic_DNA"/>
</dbReference>
<dbReference type="InterPro" id="IPR000182">
    <property type="entry name" value="GNAT_dom"/>
</dbReference>
<feature type="domain" description="N-acetyltransferase" evidence="1">
    <location>
        <begin position="48"/>
        <end position="191"/>
    </location>
</feature>
<sequence>MASNAIPNESHIAIVRGTVDDGPAVLALLDNAVKWLESTDRVGQWGSSPFSENPRRAEQLEEFATTGLGLWLAIKVADDTPMNQDRPSGPIIGALAVGEKMPYAPAVSEPELYVRLLVSDRQSAGQKIGKRLLEHARDLANGAGASLLRVDCYAGGDGGLVRYYESQGFERCERLDLQGTWPCQVLAQRLRVKGG</sequence>
<name>A0A9W9HA10_9EURO</name>